<keyword evidence="5 8" id="KW-0812">Transmembrane</keyword>
<keyword evidence="2" id="KW-1003">Cell membrane</keyword>
<reference evidence="9" key="1">
    <citation type="submission" date="2018-07" db="EMBL/GenBank/DDBJ databases">
        <authorList>
            <consortium name="PulseNet: The National Subtyping Network for Foodborne Disease Surveillance"/>
            <person name="Tarr C.L."/>
            <person name="Trees E."/>
            <person name="Katz L.S."/>
            <person name="Carleton-Romer H.A."/>
            <person name="Stroika S."/>
            <person name="Kucerova Z."/>
            <person name="Roache K.F."/>
            <person name="Sabol A.L."/>
            <person name="Besser J."/>
            <person name="Gerner-Smidt P."/>
        </authorList>
    </citation>
    <scope>NUCLEOTIDE SEQUENCE</scope>
    <source>
        <strain evidence="9">PNUSAS046879</strain>
    </source>
</reference>
<evidence type="ECO:0000256" key="1">
    <source>
        <dbReference type="ARBA" id="ARBA00004377"/>
    </source>
</evidence>
<evidence type="ECO:0000256" key="8">
    <source>
        <dbReference type="RuleBase" id="RU221113"/>
    </source>
</evidence>
<feature type="non-terminal residue" evidence="9">
    <location>
        <position position="56"/>
    </location>
</feature>
<comment type="subcellular location">
    <subcellularLocation>
        <location evidence="1 8">Cell inner membrane</location>
        <topology evidence="1 8">Single-pass membrane protein</topology>
    </subcellularLocation>
</comment>
<evidence type="ECO:0000256" key="2">
    <source>
        <dbReference type="ARBA" id="ARBA00022475"/>
    </source>
</evidence>
<name>A0A5T8JVN6_SALER</name>
<organism evidence="9">
    <name type="scientific">Salmonella enterica</name>
    <name type="common">Salmonella choleraesuis</name>
    <dbReference type="NCBI Taxonomy" id="28901"/>
    <lineage>
        <taxon>Bacteria</taxon>
        <taxon>Pseudomonadati</taxon>
        <taxon>Pseudomonadota</taxon>
        <taxon>Gammaproteobacteria</taxon>
        <taxon>Enterobacterales</taxon>
        <taxon>Enterobacteriaceae</taxon>
        <taxon>Salmonella</taxon>
    </lineage>
</organism>
<evidence type="ECO:0000256" key="6">
    <source>
        <dbReference type="ARBA" id="ARBA00022989"/>
    </source>
</evidence>
<dbReference type="InterPro" id="IPR000021">
    <property type="entry name" value="Hok/gef_toxin"/>
</dbReference>
<evidence type="ECO:0000256" key="3">
    <source>
        <dbReference type="ARBA" id="ARBA00022519"/>
    </source>
</evidence>
<keyword evidence="4" id="KW-1277">Toxin-antitoxin system</keyword>
<comment type="similarity">
    <text evidence="8">Belongs to the hok/gef family.</text>
</comment>
<evidence type="ECO:0000256" key="5">
    <source>
        <dbReference type="ARBA" id="ARBA00022692"/>
    </source>
</evidence>
<evidence type="ECO:0000313" key="9">
    <source>
        <dbReference type="EMBL" id="EBN6213395.1"/>
    </source>
</evidence>
<dbReference type="GO" id="GO:0005886">
    <property type="term" value="C:plasma membrane"/>
    <property type="evidence" value="ECO:0007669"/>
    <property type="project" value="UniProtKB-SubCell"/>
</dbReference>
<dbReference type="PROSITE" id="PS00556">
    <property type="entry name" value="HOK_GEF"/>
    <property type="match status" value="1"/>
</dbReference>
<proteinExistence type="inferred from homology"/>
<dbReference type="AlphaFoldDB" id="A0A5T8JVN6"/>
<dbReference type="PRINTS" id="PR00281">
    <property type="entry name" value="HOKGEFTOXIC"/>
</dbReference>
<evidence type="ECO:0000256" key="4">
    <source>
        <dbReference type="ARBA" id="ARBA00022649"/>
    </source>
</evidence>
<comment type="caution">
    <text evidence="9">The sequence shown here is derived from an EMBL/GenBank/DDBJ whole genome shotgun (WGS) entry which is preliminary data.</text>
</comment>
<protein>
    <submittedName>
        <fullName evidence="9">Type I toxin-antitoxin system hok family toxin</fullName>
    </submittedName>
</protein>
<keyword evidence="7 8" id="KW-0472">Membrane</keyword>
<gene>
    <name evidence="9" type="ORF">DWR41_13485</name>
</gene>
<accession>A0A5T8JVN6</accession>
<keyword evidence="6 8" id="KW-1133">Transmembrane helix</keyword>
<sequence length="56" mass="6326">MLDTFRLASYMPKGKEKLAMKQQKAMVIALIVICITVVMAVLVTRKDLCEVRIRTG</sequence>
<keyword evidence="3" id="KW-0997">Cell inner membrane</keyword>
<feature type="transmembrane region" description="Helical" evidence="8">
    <location>
        <begin position="25"/>
        <end position="44"/>
    </location>
</feature>
<dbReference type="InterPro" id="IPR018084">
    <property type="entry name" value="Hok/gef_toxin_CS"/>
</dbReference>
<dbReference type="EMBL" id="AAGGFW010000007">
    <property type="protein sequence ID" value="EBN6213395.1"/>
    <property type="molecule type" value="Genomic_DNA"/>
</dbReference>
<dbReference type="Pfam" id="PF01848">
    <property type="entry name" value="HOK_GEF"/>
    <property type="match status" value="1"/>
</dbReference>
<evidence type="ECO:0000256" key="7">
    <source>
        <dbReference type="ARBA" id="ARBA00023136"/>
    </source>
</evidence>